<protein>
    <recommendedName>
        <fullName evidence="6">S-protein homolog</fullName>
    </recommendedName>
</protein>
<evidence type="ECO:0000256" key="5">
    <source>
        <dbReference type="ARBA" id="ARBA00022729"/>
    </source>
</evidence>
<evidence type="ECO:0000256" key="6">
    <source>
        <dbReference type="RuleBase" id="RU367044"/>
    </source>
</evidence>
<evidence type="ECO:0000313" key="8">
    <source>
        <dbReference type="Proteomes" id="UP001497516"/>
    </source>
</evidence>
<dbReference type="PANTHER" id="PTHR31232">
    <property type="match status" value="1"/>
</dbReference>
<evidence type="ECO:0000256" key="2">
    <source>
        <dbReference type="ARBA" id="ARBA00005581"/>
    </source>
</evidence>
<evidence type="ECO:0000313" key="7">
    <source>
        <dbReference type="EMBL" id="CAL1358805.1"/>
    </source>
</evidence>
<accession>A0AAV2CSK1</accession>
<comment type="subcellular location">
    <subcellularLocation>
        <location evidence="1 6">Secreted</location>
    </subcellularLocation>
</comment>
<dbReference type="AlphaFoldDB" id="A0AAV2CSK1"/>
<organism evidence="7 8">
    <name type="scientific">Linum trigynum</name>
    <dbReference type="NCBI Taxonomy" id="586398"/>
    <lineage>
        <taxon>Eukaryota</taxon>
        <taxon>Viridiplantae</taxon>
        <taxon>Streptophyta</taxon>
        <taxon>Embryophyta</taxon>
        <taxon>Tracheophyta</taxon>
        <taxon>Spermatophyta</taxon>
        <taxon>Magnoliopsida</taxon>
        <taxon>eudicotyledons</taxon>
        <taxon>Gunneridae</taxon>
        <taxon>Pentapetalae</taxon>
        <taxon>rosids</taxon>
        <taxon>fabids</taxon>
        <taxon>Malpighiales</taxon>
        <taxon>Linaceae</taxon>
        <taxon>Linum</taxon>
    </lineage>
</organism>
<keyword evidence="8" id="KW-1185">Reference proteome</keyword>
<proteinExistence type="inferred from homology"/>
<evidence type="ECO:0000256" key="4">
    <source>
        <dbReference type="ARBA" id="ARBA00022525"/>
    </source>
</evidence>
<dbReference type="InterPro" id="IPR010264">
    <property type="entry name" value="Self-incomp_S1"/>
</dbReference>
<comment type="similarity">
    <text evidence="2 6">Belongs to the plant self-incompatibility (S1) protein family.</text>
</comment>
<dbReference type="Pfam" id="PF05938">
    <property type="entry name" value="Self-incomp_S1"/>
    <property type="match status" value="1"/>
</dbReference>
<evidence type="ECO:0000256" key="3">
    <source>
        <dbReference type="ARBA" id="ARBA00022471"/>
    </source>
</evidence>
<keyword evidence="5 6" id="KW-0732">Signal</keyword>
<dbReference type="Proteomes" id="UP001497516">
    <property type="component" value="Chromosome 10"/>
</dbReference>
<reference evidence="7 8" key="1">
    <citation type="submission" date="2024-04" db="EMBL/GenBank/DDBJ databases">
        <authorList>
            <person name="Fracassetti M."/>
        </authorList>
    </citation>
    <scope>NUCLEOTIDE SEQUENCE [LARGE SCALE GENOMIC DNA]</scope>
</reference>
<gene>
    <name evidence="7" type="ORF">LTRI10_LOCUS6331</name>
</gene>
<sequence>MKQKLPMILLAAVVFATVIESVTAILDAVTIGVTNQLSSSNGGGAVVLIVHCQSGDNDLGGQETDVGSRYTWHFVTNLFGGTYFWCDLDLGDRRLSFTAFDQEKRGRFASEFYVGDGGVYKEFGCGGNPIVAWRPKG</sequence>
<feature type="chain" id="PRO_5043088978" description="S-protein homolog" evidence="6">
    <location>
        <begin position="25"/>
        <end position="137"/>
    </location>
</feature>
<evidence type="ECO:0000256" key="1">
    <source>
        <dbReference type="ARBA" id="ARBA00004613"/>
    </source>
</evidence>
<keyword evidence="4 6" id="KW-0964">Secreted</keyword>
<dbReference type="GO" id="GO:0060320">
    <property type="term" value="P:rejection of self pollen"/>
    <property type="evidence" value="ECO:0007669"/>
    <property type="project" value="UniProtKB-KW"/>
</dbReference>
<feature type="signal peptide" evidence="6">
    <location>
        <begin position="1"/>
        <end position="24"/>
    </location>
</feature>
<dbReference type="PANTHER" id="PTHR31232:SF18">
    <property type="entry name" value="S-PROTEIN HOMOLOG"/>
    <property type="match status" value="1"/>
</dbReference>
<dbReference type="EMBL" id="OZ034814">
    <property type="protein sequence ID" value="CAL1358805.1"/>
    <property type="molecule type" value="Genomic_DNA"/>
</dbReference>
<keyword evidence="3 6" id="KW-0713">Self-incompatibility</keyword>
<name>A0AAV2CSK1_9ROSI</name>
<dbReference type="GO" id="GO:0005576">
    <property type="term" value="C:extracellular region"/>
    <property type="evidence" value="ECO:0007669"/>
    <property type="project" value="UniProtKB-SubCell"/>
</dbReference>